<feature type="transmembrane region" description="Helical" evidence="1">
    <location>
        <begin position="684"/>
        <end position="708"/>
    </location>
</feature>
<gene>
    <name evidence="3" type="ORF">GSPATT00036193001</name>
</gene>
<organism evidence="3 4">
    <name type="scientific">Paramecium tetraurelia</name>
    <dbReference type="NCBI Taxonomy" id="5888"/>
    <lineage>
        <taxon>Eukaryota</taxon>
        <taxon>Sar</taxon>
        <taxon>Alveolata</taxon>
        <taxon>Ciliophora</taxon>
        <taxon>Intramacronucleata</taxon>
        <taxon>Oligohymenophorea</taxon>
        <taxon>Peniculida</taxon>
        <taxon>Parameciidae</taxon>
        <taxon>Paramecium</taxon>
    </lineage>
</organism>
<proteinExistence type="predicted"/>
<dbReference type="RefSeq" id="XP_001434457.1">
    <property type="nucleotide sequence ID" value="XM_001434420.1"/>
</dbReference>
<protein>
    <recommendedName>
        <fullName evidence="5">Transmembrane protein</fullName>
    </recommendedName>
</protein>
<evidence type="ECO:0008006" key="5">
    <source>
        <dbReference type="Google" id="ProtNLM"/>
    </source>
</evidence>
<dbReference type="HOGENOM" id="CLU_389570_0_0_1"/>
<accession>A0C8E3</accession>
<sequence>MFLEILLFFVILKNSQTQTCEEKAIDKNNFFISSFTDAFLIETDEADFSKINGIGYDVLIFEYSQHYELEGILISAKLLESFQNKSELQICNLINKEISYFIQCIIGLTFIQEEIDLNYSNKTEIITLPNEICQSIFYDQEQIFTIFCYSEENFQLISVNLDNQAQFYQLYNYPQDSELKLCTPISIQFQPFHYLIGYLNCSDWRIFRALDNNITLILDQGILNGYQNDVTLTNLVNLQICQKNNMQRYLVYALFDTGYVKFEDIKVSVFLLKTQEHKITQLIFDRLCNVAMFVGQEESLIPFQYYSQYSTITFSKSIPPPVVHAHEQFKILQLEKTLQVFINQKFIQYYDISGLLLFDRTFNYFFAIHPSLNQIKLYKIKHLSRYLLPQRQYIYDFNLRNFNCCDKKAIKCTKIIKQDPSTLLQEYDFGVNEQYLISQKQQSEIKIFIDYLEFMDGIPLFFEVPPEYKHLLSIDEMKIKFSSICQQQSTIQDSNILFFDASIKIFIFQDQKNIYFYNCTQQRLFRHEQIQNKSVFTTKNYVIIIDGMLNLINIIVMQQQSIKKHLIKIDSEIINAKLILNYIFITLKDKEPLIIEIQSDDKILYNSVSSNKDDILFYFKDYNSSQIYQVKDYLLIQKNNYILKIKFLDWKILGFNSNLNLFVLHEIDLIQLQKFAQQIRMRQYFYKILIYLIFPFINLQRTLFVILVY</sequence>
<dbReference type="InParanoid" id="A0C8E3"/>
<feature type="transmembrane region" description="Helical" evidence="1">
    <location>
        <begin position="541"/>
        <end position="558"/>
    </location>
</feature>
<dbReference type="GeneID" id="5020242"/>
<keyword evidence="1" id="KW-1133">Transmembrane helix</keyword>
<keyword evidence="2" id="KW-0732">Signal</keyword>
<keyword evidence="4" id="KW-1185">Reference proteome</keyword>
<keyword evidence="1" id="KW-0812">Transmembrane</keyword>
<evidence type="ECO:0000313" key="3">
    <source>
        <dbReference type="EMBL" id="CAK67060.1"/>
    </source>
</evidence>
<name>A0C8E3_PARTE</name>
<keyword evidence="1" id="KW-0472">Membrane</keyword>
<evidence type="ECO:0000256" key="2">
    <source>
        <dbReference type="SAM" id="SignalP"/>
    </source>
</evidence>
<feature type="chain" id="PRO_5002623254" description="Transmembrane protein" evidence="2">
    <location>
        <begin position="18"/>
        <end position="709"/>
    </location>
</feature>
<dbReference type="EMBL" id="CT868050">
    <property type="protein sequence ID" value="CAK67060.1"/>
    <property type="molecule type" value="Genomic_DNA"/>
</dbReference>
<dbReference type="Proteomes" id="UP000000600">
    <property type="component" value="Unassembled WGS sequence"/>
</dbReference>
<dbReference type="KEGG" id="ptm:GSPATT00036193001"/>
<evidence type="ECO:0000256" key="1">
    <source>
        <dbReference type="SAM" id="Phobius"/>
    </source>
</evidence>
<evidence type="ECO:0000313" key="4">
    <source>
        <dbReference type="Proteomes" id="UP000000600"/>
    </source>
</evidence>
<dbReference type="AlphaFoldDB" id="A0C8E3"/>
<reference evidence="3 4" key="1">
    <citation type="journal article" date="2006" name="Nature">
        <title>Global trends of whole-genome duplications revealed by the ciliate Paramecium tetraurelia.</title>
        <authorList>
            <consortium name="Genoscope"/>
            <person name="Aury J.-M."/>
            <person name="Jaillon O."/>
            <person name="Duret L."/>
            <person name="Noel B."/>
            <person name="Jubin C."/>
            <person name="Porcel B.M."/>
            <person name="Segurens B."/>
            <person name="Daubin V."/>
            <person name="Anthouard V."/>
            <person name="Aiach N."/>
            <person name="Arnaiz O."/>
            <person name="Billaut A."/>
            <person name="Beisson J."/>
            <person name="Blanc I."/>
            <person name="Bouhouche K."/>
            <person name="Camara F."/>
            <person name="Duharcourt S."/>
            <person name="Guigo R."/>
            <person name="Gogendeau D."/>
            <person name="Katinka M."/>
            <person name="Keller A.-M."/>
            <person name="Kissmehl R."/>
            <person name="Klotz C."/>
            <person name="Koll F."/>
            <person name="Le Moue A."/>
            <person name="Lepere C."/>
            <person name="Malinsky S."/>
            <person name="Nowacki M."/>
            <person name="Nowak J.K."/>
            <person name="Plattner H."/>
            <person name="Poulain J."/>
            <person name="Ruiz F."/>
            <person name="Serrano V."/>
            <person name="Zagulski M."/>
            <person name="Dessen P."/>
            <person name="Betermier M."/>
            <person name="Weissenbach J."/>
            <person name="Scarpelli C."/>
            <person name="Schachter V."/>
            <person name="Sperling L."/>
            <person name="Meyer E."/>
            <person name="Cohen J."/>
            <person name="Wincker P."/>
        </authorList>
    </citation>
    <scope>NUCLEOTIDE SEQUENCE [LARGE SCALE GENOMIC DNA]</scope>
    <source>
        <strain evidence="3 4">Stock d4-2</strain>
    </source>
</reference>
<feature type="signal peptide" evidence="2">
    <location>
        <begin position="1"/>
        <end position="17"/>
    </location>
</feature>